<evidence type="ECO:0000256" key="3">
    <source>
        <dbReference type="ARBA" id="ARBA00022840"/>
    </source>
</evidence>
<evidence type="ECO:0000256" key="5">
    <source>
        <dbReference type="PROSITE-ProRule" id="PRU00409"/>
    </source>
</evidence>
<dbReference type="InterPro" id="IPR016185">
    <property type="entry name" value="PreATP-grasp_dom_sf"/>
</dbReference>
<organism evidence="7 8">
    <name type="scientific">Blautia difficilis</name>
    <dbReference type="NCBI Taxonomy" id="2763027"/>
    <lineage>
        <taxon>Bacteria</taxon>
        <taxon>Bacillati</taxon>
        <taxon>Bacillota</taxon>
        <taxon>Clostridia</taxon>
        <taxon>Lachnospirales</taxon>
        <taxon>Lachnospiraceae</taxon>
        <taxon>Blautia</taxon>
    </lineage>
</organism>
<keyword evidence="8" id="KW-1185">Reference proteome</keyword>
<proteinExistence type="predicted"/>
<keyword evidence="3 5" id="KW-0067">ATP-binding</keyword>
<dbReference type="PROSITE" id="PS50975">
    <property type="entry name" value="ATP_GRASP"/>
    <property type="match status" value="1"/>
</dbReference>
<dbReference type="SUPFAM" id="SSF56059">
    <property type="entry name" value="Glutathione synthetase ATP-binding domain-like"/>
    <property type="match status" value="1"/>
</dbReference>
<keyword evidence="1" id="KW-0436">Ligase</keyword>
<evidence type="ECO:0000256" key="2">
    <source>
        <dbReference type="ARBA" id="ARBA00022741"/>
    </source>
</evidence>
<dbReference type="RefSeq" id="WP_186994145.1">
    <property type="nucleotide sequence ID" value="NZ_JACOQG010000002.1"/>
</dbReference>
<gene>
    <name evidence="7" type="ORF">H8Z82_02700</name>
</gene>
<evidence type="ECO:0000259" key="6">
    <source>
        <dbReference type="PROSITE" id="PS50975"/>
    </source>
</evidence>
<sequence>MRHKVLILGSLGEFTELVQMAGKKGYETVVCDGYPDGPARKYADRSYVIPVTEIDRIAVLCREEQVDGIITSFSDLLLECMVKIADKAGLPCYLKPEQLPWYRDKSACRLLLEKLGLPSPGYKKISVDFLREKTETELAATVGELTYPLICKPLDKYGSRGIFIIHNPKEIRQKALQTAEYTSCEEILIEEYNDGYEFNMMTWVTGQKVQVISIADREKTEMEEGMLPLSTRNVYPSCLLPQVEEEALGILQEYIRHTGQKDGALSMQFFWKPGKGIQVCEIAGRFFGYEHELTEIVYGFSIEELLLNWLYEKEKILQMFQTHDIHKPLRQGAVIYFQGRNLEIADQSAARELAKREGVIKDWIFYQDGEHVVEYGPNPYLALYYTARNSRKELDALTESFYREMSIRDPQGREIVYQNKIPEYRSAQESESKD</sequence>
<comment type="caution">
    <text evidence="7">The sequence shown here is derived from an EMBL/GenBank/DDBJ whole genome shotgun (WGS) entry which is preliminary data.</text>
</comment>
<dbReference type="Gene3D" id="3.30.1490.20">
    <property type="entry name" value="ATP-grasp fold, A domain"/>
    <property type="match status" value="1"/>
</dbReference>
<evidence type="ECO:0000256" key="4">
    <source>
        <dbReference type="ARBA" id="ARBA00023316"/>
    </source>
</evidence>
<dbReference type="Pfam" id="PF21360">
    <property type="entry name" value="PylC-like_N"/>
    <property type="match status" value="1"/>
</dbReference>
<keyword evidence="2 5" id="KW-0547">Nucleotide-binding</keyword>
<dbReference type="Proteomes" id="UP000649826">
    <property type="component" value="Unassembled WGS sequence"/>
</dbReference>
<dbReference type="Pfam" id="PF07478">
    <property type="entry name" value="Dala_Dala_lig_C"/>
    <property type="match status" value="1"/>
</dbReference>
<dbReference type="InterPro" id="IPR048764">
    <property type="entry name" value="PylC_N"/>
</dbReference>
<reference evidence="7 8" key="1">
    <citation type="submission" date="2020-08" db="EMBL/GenBank/DDBJ databases">
        <title>Genome public.</title>
        <authorList>
            <person name="Liu C."/>
            <person name="Sun Q."/>
        </authorList>
    </citation>
    <scope>NUCLEOTIDE SEQUENCE [LARGE SCALE GENOMIC DNA]</scope>
    <source>
        <strain evidence="7 8">M29</strain>
    </source>
</reference>
<protein>
    <submittedName>
        <fullName evidence="7">ATP-grasp domain-containing protein</fullName>
    </submittedName>
</protein>
<dbReference type="EMBL" id="JACOQG010000002">
    <property type="protein sequence ID" value="MBC5778585.1"/>
    <property type="molecule type" value="Genomic_DNA"/>
</dbReference>
<dbReference type="PANTHER" id="PTHR43055:SF1">
    <property type="entry name" value="FORMATE-DEPENDENT PHOSPHORIBOSYLGLYCINAMIDE FORMYLTRANSFERASE"/>
    <property type="match status" value="1"/>
</dbReference>
<dbReference type="PANTHER" id="PTHR43055">
    <property type="entry name" value="FORMATE-DEPENDENT PHOSPHORIBOSYLGLYCINAMIDE FORMYLTRANSFERASE"/>
    <property type="match status" value="1"/>
</dbReference>
<dbReference type="InterPro" id="IPR013815">
    <property type="entry name" value="ATP_grasp_subdomain_1"/>
</dbReference>
<dbReference type="Gene3D" id="3.40.50.20">
    <property type="match status" value="1"/>
</dbReference>
<dbReference type="SUPFAM" id="SSF52440">
    <property type="entry name" value="PreATP-grasp domain"/>
    <property type="match status" value="1"/>
</dbReference>
<dbReference type="Gene3D" id="3.30.470.20">
    <property type="entry name" value="ATP-grasp fold, B domain"/>
    <property type="match status" value="1"/>
</dbReference>
<dbReference type="InterPro" id="IPR011761">
    <property type="entry name" value="ATP-grasp"/>
</dbReference>
<evidence type="ECO:0000313" key="8">
    <source>
        <dbReference type="Proteomes" id="UP000649826"/>
    </source>
</evidence>
<name>A0ABR7IEZ6_9FIRM</name>
<evidence type="ECO:0000256" key="1">
    <source>
        <dbReference type="ARBA" id="ARBA00022598"/>
    </source>
</evidence>
<feature type="domain" description="ATP-grasp" evidence="6">
    <location>
        <begin position="109"/>
        <end position="311"/>
    </location>
</feature>
<evidence type="ECO:0000313" key="7">
    <source>
        <dbReference type="EMBL" id="MBC5778585.1"/>
    </source>
</evidence>
<keyword evidence="4" id="KW-0961">Cell wall biogenesis/degradation</keyword>
<dbReference type="InterPro" id="IPR011095">
    <property type="entry name" value="Dala_Dala_lig_C"/>
</dbReference>
<accession>A0ABR7IEZ6</accession>